<keyword evidence="6" id="KW-0732">Signal</keyword>
<proteinExistence type="predicted"/>
<keyword evidence="4 5" id="KW-0472">Membrane</keyword>
<sequence>MMTYFSLAVHLFIGMAIAQDVNFACLPPAEINGSKAPRFWVKTNGWAKDDERGCFLPVREAHNATLPRVTPCTAWVYEMPTFNNNIIQEWDLVCSRQRVRPLLQVIFFAGGLVVWVLPFLVDWAGRRPVILTSVVASAACSLSAYFVESLLFFALFRFALGSCLAVTFVTSSVLCEHMFRVSFSDSKWRFTQAAVPSLLEQHSRVCTLCVVRSSFRILLRPALRGSDGPTPALLEGRPALLLAACLRVRHRLPGCEGVPAVVSGPWNVRGGRGRDDACGPCQRHQPLPLHGPLEERPERDRKEGDLEYKVLMVLGLWTSAVCHAVLPVQNVELFPQLVRTFGFCWGEASALLGALCSPYVAMEALESGPWAALVLIGGLAVLSACLTVTLPETRRPAPVTRNKRPSLFDVPAPS</sequence>
<evidence type="ECO:0000256" key="5">
    <source>
        <dbReference type="SAM" id="Phobius"/>
    </source>
</evidence>
<evidence type="ECO:0000256" key="4">
    <source>
        <dbReference type="ARBA" id="ARBA00023136"/>
    </source>
</evidence>
<organism evidence="7 8">
    <name type="scientific">Amblyomma americanum</name>
    <name type="common">Lone star tick</name>
    <dbReference type="NCBI Taxonomy" id="6943"/>
    <lineage>
        <taxon>Eukaryota</taxon>
        <taxon>Metazoa</taxon>
        <taxon>Ecdysozoa</taxon>
        <taxon>Arthropoda</taxon>
        <taxon>Chelicerata</taxon>
        <taxon>Arachnida</taxon>
        <taxon>Acari</taxon>
        <taxon>Parasitiformes</taxon>
        <taxon>Ixodida</taxon>
        <taxon>Ixodoidea</taxon>
        <taxon>Ixodidae</taxon>
        <taxon>Amblyomminae</taxon>
        <taxon>Amblyomma</taxon>
    </lineage>
</organism>
<keyword evidence="2 5" id="KW-0812">Transmembrane</keyword>
<dbReference type="EMBL" id="JARKHS020008261">
    <property type="protein sequence ID" value="KAK8780935.1"/>
    <property type="molecule type" value="Genomic_DNA"/>
</dbReference>
<comment type="caution">
    <text evidence="7">The sequence shown here is derived from an EMBL/GenBank/DDBJ whole genome shotgun (WGS) entry which is preliminary data.</text>
</comment>
<protein>
    <submittedName>
        <fullName evidence="7">Uncharacterized protein</fullName>
    </submittedName>
</protein>
<dbReference type="InterPro" id="IPR036259">
    <property type="entry name" value="MFS_trans_sf"/>
</dbReference>
<reference evidence="7 8" key="1">
    <citation type="journal article" date="2023" name="Arcadia Sci">
        <title>De novo assembly of a long-read Amblyomma americanum tick genome.</title>
        <authorList>
            <person name="Chou S."/>
            <person name="Poskanzer K.E."/>
            <person name="Rollins M."/>
            <person name="Thuy-Boun P.S."/>
        </authorList>
    </citation>
    <scope>NUCLEOTIDE SEQUENCE [LARGE SCALE GENOMIC DNA]</scope>
    <source>
        <strain evidence="7">F_SG_1</strain>
        <tissue evidence="7">Salivary glands</tissue>
    </source>
</reference>
<feature type="chain" id="PRO_5042924913" evidence="6">
    <location>
        <begin position="19"/>
        <end position="414"/>
    </location>
</feature>
<keyword evidence="8" id="KW-1185">Reference proteome</keyword>
<feature type="transmembrane region" description="Helical" evidence="5">
    <location>
        <begin position="370"/>
        <end position="391"/>
    </location>
</feature>
<evidence type="ECO:0000313" key="7">
    <source>
        <dbReference type="EMBL" id="KAK8780935.1"/>
    </source>
</evidence>
<dbReference type="PANTHER" id="PTHR24064">
    <property type="entry name" value="SOLUTE CARRIER FAMILY 22 MEMBER"/>
    <property type="match status" value="1"/>
</dbReference>
<feature type="signal peptide" evidence="6">
    <location>
        <begin position="1"/>
        <end position="18"/>
    </location>
</feature>
<dbReference type="Proteomes" id="UP001321473">
    <property type="component" value="Unassembled WGS sequence"/>
</dbReference>
<dbReference type="GO" id="GO:0016020">
    <property type="term" value="C:membrane"/>
    <property type="evidence" value="ECO:0007669"/>
    <property type="project" value="UniProtKB-SubCell"/>
</dbReference>
<evidence type="ECO:0000313" key="8">
    <source>
        <dbReference type="Proteomes" id="UP001321473"/>
    </source>
</evidence>
<name>A0AAQ4F2E3_AMBAM</name>
<gene>
    <name evidence="7" type="ORF">V5799_017726</name>
</gene>
<feature type="transmembrane region" description="Helical" evidence="5">
    <location>
        <begin position="102"/>
        <end position="121"/>
    </location>
</feature>
<accession>A0AAQ4F2E3</accession>
<feature type="transmembrane region" description="Helical" evidence="5">
    <location>
        <begin position="306"/>
        <end position="326"/>
    </location>
</feature>
<evidence type="ECO:0000256" key="1">
    <source>
        <dbReference type="ARBA" id="ARBA00004141"/>
    </source>
</evidence>
<comment type="subcellular location">
    <subcellularLocation>
        <location evidence="1">Membrane</location>
        <topology evidence="1">Multi-pass membrane protein</topology>
    </subcellularLocation>
</comment>
<dbReference type="AlphaFoldDB" id="A0AAQ4F2E3"/>
<evidence type="ECO:0000256" key="2">
    <source>
        <dbReference type="ARBA" id="ARBA00022692"/>
    </source>
</evidence>
<evidence type="ECO:0000256" key="3">
    <source>
        <dbReference type="ARBA" id="ARBA00022989"/>
    </source>
</evidence>
<feature type="transmembrane region" description="Helical" evidence="5">
    <location>
        <begin position="128"/>
        <end position="147"/>
    </location>
</feature>
<dbReference type="Gene3D" id="1.20.1250.20">
    <property type="entry name" value="MFS general substrate transporter like domains"/>
    <property type="match status" value="2"/>
</dbReference>
<evidence type="ECO:0000256" key="6">
    <source>
        <dbReference type="SAM" id="SignalP"/>
    </source>
</evidence>
<dbReference type="SUPFAM" id="SSF103473">
    <property type="entry name" value="MFS general substrate transporter"/>
    <property type="match status" value="2"/>
</dbReference>
<keyword evidence="3 5" id="KW-1133">Transmembrane helix</keyword>